<protein>
    <submittedName>
        <fullName evidence="3">Uncharacterized protein LOC117651888</fullName>
    </submittedName>
</protein>
<keyword evidence="2" id="KW-1185">Reference proteome</keyword>
<feature type="domain" description="C2H2-type" evidence="1">
    <location>
        <begin position="132"/>
        <end position="155"/>
    </location>
</feature>
<dbReference type="InterPro" id="IPR013087">
    <property type="entry name" value="Znf_C2H2_type"/>
</dbReference>
<dbReference type="KEGG" id="tpal:117651888"/>
<dbReference type="InParanoid" id="A0A6P9A4B9"/>
<dbReference type="AlphaFoldDB" id="A0A6P9A4B9"/>
<dbReference type="Proteomes" id="UP000515158">
    <property type="component" value="Unplaced"/>
</dbReference>
<dbReference type="SMART" id="SM00355">
    <property type="entry name" value="ZnF_C2H2"/>
    <property type="match status" value="5"/>
</dbReference>
<accession>A0A6P9A4B9</accession>
<name>A0A6P9A4B9_THRPL</name>
<evidence type="ECO:0000259" key="1">
    <source>
        <dbReference type="PROSITE" id="PS00028"/>
    </source>
</evidence>
<dbReference type="Gene3D" id="3.30.160.60">
    <property type="entry name" value="Classic Zinc Finger"/>
    <property type="match status" value="1"/>
</dbReference>
<organism evidence="3">
    <name type="scientific">Thrips palmi</name>
    <name type="common">Melon thrips</name>
    <dbReference type="NCBI Taxonomy" id="161013"/>
    <lineage>
        <taxon>Eukaryota</taxon>
        <taxon>Metazoa</taxon>
        <taxon>Ecdysozoa</taxon>
        <taxon>Arthropoda</taxon>
        <taxon>Hexapoda</taxon>
        <taxon>Insecta</taxon>
        <taxon>Pterygota</taxon>
        <taxon>Neoptera</taxon>
        <taxon>Paraneoptera</taxon>
        <taxon>Thysanoptera</taxon>
        <taxon>Terebrantia</taxon>
        <taxon>Thripoidea</taxon>
        <taxon>Thripidae</taxon>
        <taxon>Thrips</taxon>
    </lineage>
</organism>
<feature type="domain" description="C2H2-type" evidence="1">
    <location>
        <begin position="290"/>
        <end position="311"/>
    </location>
</feature>
<dbReference type="GeneID" id="117651888"/>
<evidence type="ECO:0000313" key="3">
    <source>
        <dbReference type="RefSeq" id="XP_034252320.1"/>
    </source>
</evidence>
<evidence type="ECO:0000313" key="2">
    <source>
        <dbReference type="Proteomes" id="UP000515158"/>
    </source>
</evidence>
<reference evidence="3" key="1">
    <citation type="submission" date="2025-08" db="UniProtKB">
        <authorList>
            <consortium name="RefSeq"/>
        </authorList>
    </citation>
    <scope>IDENTIFICATION</scope>
    <source>
        <tissue evidence="3">Total insect</tissue>
    </source>
</reference>
<gene>
    <name evidence="3" type="primary">LOC117651888</name>
</gene>
<dbReference type="PROSITE" id="PS00028">
    <property type="entry name" value="ZINC_FINGER_C2H2_1"/>
    <property type="match status" value="2"/>
</dbReference>
<sequence length="313" mass="34599">MGGRRLQPAPWGAAILAPFSSSALVGPYGLTTRARTTKDVTLNANEPLDYTLGESHVNTTAGSAEAATVRISVRKDLHSDCAQGPLLPTAAPCPLHAAPCPLPAAPCPPPAPAAEQVKLCKCGGKDRTIGWCTFPHCDRPFRSWEDHFEHQKACHIDRAQANATCPLCLEVVDQRVGVPYHCLVYHQRDEACPHCCARPIKDLSSHLTEFHHAKSDGLVAPELGWCPRSGCDSSFSSWSDFVRHTAHSHDVAVSDRALVCQLCLRVQRSPKALKRHSDKHFDTQKEHFLCDICPARYFKQKRLSQHMNVFHRK</sequence>
<dbReference type="RefSeq" id="XP_034252320.1">
    <property type="nucleotide sequence ID" value="XM_034396429.1"/>
</dbReference>
<proteinExistence type="predicted"/>